<comment type="caution">
    <text evidence="3">The sequence shown here is derived from an EMBL/GenBank/DDBJ whole genome shotgun (WGS) entry which is preliminary data.</text>
</comment>
<keyword evidence="1" id="KW-0677">Repeat</keyword>
<feature type="domain" description="Rhodanese" evidence="2">
    <location>
        <begin position="22"/>
        <end position="112"/>
    </location>
</feature>
<dbReference type="PANTHER" id="PTHR43855:SF1">
    <property type="entry name" value="THIOSULFATE SULFURTRANSFERASE"/>
    <property type="match status" value="1"/>
</dbReference>
<dbReference type="RefSeq" id="WP_190420885.1">
    <property type="nucleotide sequence ID" value="NZ_JAAOCA010000013.1"/>
</dbReference>
<dbReference type="EMBL" id="JAAOCA010000013">
    <property type="protein sequence ID" value="MBD1599482.1"/>
    <property type="molecule type" value="Genomic_DNA"/>
</dbReference>
<evidence type="ECO:0000256" key="1">
    <source>
        <dbReference type="ARBA" id="ARBA00022737"/>
    </source>
</evidence>
<dbReference type="Pfam" id="PF00581">
    <property type="entry name" value="Rhodanese"/>
    <property type="match status" value="3"/>
</dbReference>
<keyword evidence="4" id="KW-1185">Reference proteome</keyword>
<dbReference type="InterPro" id="IPR001763">
    <property type="entry name" value="Rhodanese-like_dom"/>
</dbReference>
<accession>A0ABR7Z290</accession>
<evidence type="ECO:0000313" key="3">
    <source>
        <dbReference type="EMBL" id="MBD1599482.1"/>
    </source>
</evidence>
<feature type="domain" description="Rhodanese" evidence="2">
    <location>
        <begin position="281"/>
        <end position="370"/>
    </location>
</feature>
<dbReference type="Proteomes" id="UP000805841">
    <property type="component" value="Unassembled WGS sequence"/>
</dbReference>
<dbReference type="InterPro" id="IPR051126">
    <property type="entry name" value="Thiosulfate_sulfurtransferase"/>
</dbReference>
<proteinExistence type="predicted"/>
<feature type="domain" description="Rhodanese" evidence="2">
    <location>
        <begin position="417"/>
        <end position="506"/>
    </location>
</feature>
<dbReference type="Gene3D" id="3.40.250.10">
    <property type="entry name" value="Rhodanese-like domain"/>
    <property type="match status" value="4"/>
</dbReference>
<dbReference type="SUPFAM" id="SSF52821">
    <property type="entry name" value="Rhodanese/Cell cycle control phosphatase"/>
    <property type="match status" value="4"/>
</dbReference>
<dbReference type="PANTHER" id="PTHR43855">
    <property type="entry name" value="THIOSULFATE SULFURTRANSFERASE"/>
    <property type="match status" value="1"/>
</dbReference>
<sequence>MDLYLSVEALCGRLANVRHDLGRSEIAFLDVSEEGEFGQGHPLWAVNVPYSRLESVMAALVPNLRCPVVLIDHGHAVAERAARRLHTLGYADVRIVEGGVVAWEREGRELFKGVYVPSKAFGEWLEQRYGTPTLQPDELLARRARGDDLVILDPRTPAEHRVRHVPGARSCPGGELLDRFKDLVSSPDTLVVLACGGRTRGIVAAEALRQAEVENPIAALADGNHGWLLAGLELEYGALDDQPSPSAEALAYGRQRARSLAAKANIPTLDPDTVSQWLADPTRTTYVLDVRAPRQYEASHLARIRNAPGEQLLQATDRWIAVQGARVVLVDEHETSAVQIAYFLRALGWQTGVLAGGIAGAHAAGWRLESTRTSSRPINQVLTADAAAAVHLAVEHAVASAPEVTATQAAILIRDGASGWVFDTSADYLRRHPPGSQWANRAYLGEALARAARGEALVLFSSDGHSAHLAAIDLIEAAHRQGAQPNVQVVRGGIEAWAEAGLHLSPAEPGSLSRDQRVDFLYWAANRRNGDQQAMRNYLAWERQLPLQLQRDGSQFAEFVTHPPAYPIQGIDQP</sequence>
<protein>
    <submittedName>
        <fullName evidence="3">Sulfurtransferase</fullName>
    </submittedName>
</protein>
<dbReference type="PROSITE" id="PS50206">
    <property type="entry name" value="RHODANESE_3"/>
    <property type="match status" value="4"/>
</dbReference>
<evidence type="ECO:0000313" key="4">
    <source>
        <dbReference type="Proteomes" id="UP000805841"/>
    </source>
</evidence>
<gene>
    <name evidence="3" type="ORF">HAQ05_12310</name>
</gene>
<organism evidence="3 4">
    <name type="scientific">Pseudomonas typographi</name>
    <dbReference type="NCBI Taxonomy" id="2715964"/>
    <lineage>
        <taxon>Bacteria</taxon>
        <taxon>Pseudomonadati</taxon>
        <taxon>Pseudomonadota</taxon>
        <taxon>Gammaproteobacteria</taxon>
        <taxon>Pseudomonadales</taxon>
        <taxon>Pseudomonadaceae</taxon>
        <taxon>Pseudomonas</taxon>
    </lineage>
</organism>
<reference evidence="3 4" key="1">
    <citation type="journal article" date="2020" name="Insects">
        <title>Bacteria Belonging to Pseudomonas typographi sp. nov. from the Bark Beetle Ips typographus Have Genomic Potential to Aid in the Host Ecology.</title>
        <authorList>
            <person name="Peral-Aranega E."/>
            <person name="Saati-Santamaria Z."/>
            <person name="Kolarik M."/>
            <person name="Rivas R."/>
            <person name="Garcia-Fraile P."/>
        </authorList>
    </citation>
    <scope>NUCLEOTIDE SEQUENCE [LARGE SCALE GENOMIC DNA]</scope>
    <source>
        <strain evidence="3 4">CA3A</strain>
    </source>
</reference>
<name>A0ABR7Z290_9PSED</name>
<dbReference type="InterPro" id="IPR036873">
    <property type="entry name" value="Rhodanese-like_dom_sf"/>
</dbReference>
<dbReference type="SMART" id="SM00450">
    <property type="entry name" value="RHOD"/>
    <property type="match status" value="4"/>
</dbReference>
<evidence type="ECO:0000259" key="2">
    <source>
        <dbReference type="PROSITE" id="PS50206"/>
    </source>
</evidence>
<feature type="domain" description="Rhodanese" evidence="2">
    <location>
        <begin position="145"/>
        <end position="236"/>
    </location>
</feature>